<comment type="caution">
    <text evidence="6">The sequence shown here is derived from an EMBL/GenBank/DDBJ whole genome shotgun (WGS) entry which is preliminary data.</text>
</comment>
<feature type="region of interest" description="Disordered" evidence="4">
    <location>
        <begin position="641"/>
        <end position="682"/>
    </location>
</feature>
<proteinExistence type="inferred from homology"/>
<feature type="compositionally biased region" description="Basic and acidic residues" evidence="4">
    <location>
        <begin position="654"/>
        <end position="666"/>
    </location>
</feature>
<feature type="compositionally biased region" description="Polar residues" evidence="4">
    <location>
        <begin position="673"/>
        <end position="682"/>
    </location>
</feature>
<dbReference type="SMART" id="SM00382">
    <property type="entry name" value="AAA"/>
    <property type="match status" value="1"/>
</dbReference>
<accession>A0A0L6VAN6</accession>
<dbReference type="Pfam" id="PF00004">
    <property type="entry name" value="AAA"/>
    <property type="match status" value="2"/>
</dbReference>
<keyword evidence="2" id="KW-0547">Nucleotide-binding</keyword>
<dbReference type="EMBL" id="LAVV01006911">
    <property type="protein sequence ID" value="KNZ57813.1"/>
    <property type="molecule type" value="Genomic_DNA"/>
</dbReference>
<dbReference type="InterPro" id="IPR003959">
    <property type="entry name" value="ATPase_AAA_core"/>
</dbReference>
<gene>
    <name evidence="6" type="ORF">VP01_2066g2</name>
</gene>
<evidence type="ECO:0000256" key="3">
    <source>
        <dbReference type="ARBA" id="ARBA00022840"/>
    </source>
</evidence>
<dbReference type="Gene3D" id="3.40.50.300">
    <property type="entry name" value="P-loop containing nucleotide triphosphate hydrolases"/>
    <property type="match status" value="2"/>
</dbReference>
<sequence>MVWHHQAAGGNSHECPGIARNSLSLPSKLIPASRTRARLGKASNGANDDGSCLQPLDNTLQSIGGASLDAKARVSTGNPTCMPLSSDHLVVGCSHRLLYGCTATCLAAWSRPSCSPTPPHTLTQTETEYLQLAINRRMQNLRRLETQRNLLDARVRLFREELQLLQEPGSYFGEGVKVMGKKYEINKVIELPMKQPELFEALGIAQLKGVLLYGPPGTGKTLLARAIAHHTDCWFIRVSGSELVKKYVHWRGLADGAGALPGQSGSGGGDSVVQRTMLELLNQLDGFEPSKNIKAIMAPNCIDIFNSALLRPGRVDQKIEFPPPCPEARVSILRIHSRKVVIHMSAWAFVTILTSESYIPGALVNACSIKDVEKVSTGKYDLVCLVTLNSISVEAIKALRQRYDLVISVEEICSGHSENELHLLDLPHLFQLSAPFSACADIHWPDCVNSYLMVITPSDGTFDKIFQHFLSQASWDGGDQGLLNNYFAEPFDKLPPTGSEAQSQGWMSTMLLLPLITPSCLETFQLCSCILPWYLINRRRYRNTYAPNNHQSQHLNPVDYDGLVDDWLDVYGKVVGPMELLEWTSLQPDLNVPKRADIFGSQSHQPSASQNEGGYLSLPFLDLASRTQDYIMKKQSEMTAPLNSDWHSDPSQLDDQRGRQEHRQEFYEAWGPSRSSPLTSGGYQMNQPITKHYDTVWDKTFSKLAYLLLDPLFPLKIKHSTHQTYSSFPVSNVIGNLRQAMKVSRPMLNKP</sequence>
<evidence type="ECO:0000256" key="1">
    <source>
        <dbReference type="ARBA" id="ARBA00006914"/>
    </source>
</evidence>
<evidence type="ECO:0000313" key="7">
    <source>
        <dbReference type="Proteomes" id="UP000037035"/>
    </source>
</evidence>
<evidence type="ECO:0000313" key="6">
    <source>
        <dbReference type="EMBL" id="KNZ57813.1"/>
    </source>
</evidence>
<dbReference type="AlphaFoldDB" id="A0A0L6VAN6"/>
<dbReference type="OrthoDB" id="2014201at2759"/>
<dbReference type="VEuPathDB" id="FungiDB:VP01_2066g2"/>
<dbReference type="SUPFAM" id="SSF53448">
    <property type="entry name" value="Nucleotide-diphospho-sugar transferases"/>
    <property type="match status" value="1"/>
</dbReference>
<dbReference type="Gene3D" id="3.90.550.10">
    <property type="entry name" value="Spore Coat Polysaccharide Biosynthesis Protein SpsA, Chain A"/>
    <property type="match status" value="2"/>
</dbReference>
<evidence type="ECO:0000256" key="4">
    <source>
        <dbReference type="SAM" id="MobiDB-lite"/>
    </source>
</evidence>
<dbReference type="SUPFAM" id="SSF52540">
    <property type="entry name" value="P-loop containing nucleoside triphosphate hydrolases"/>
    <property type="match status" value="1"/>
</dbReference>
<dbReference type="InterPro" id="IPR027417">
    <property type="entry name" value="P-loop_NTPase"/>
</dbReference>
<name>A0A0L6VAN6_9BASI</name>
<protein>
    <recommendedName>
        <fullName evidence="5">AAA+ ATPase domain-containing protein</fullName>
    </recommendedName>
</protein>
<keyword evidence="7" id="KW-1185">Reference proteome</keyword>
<evidence type="ECO:0000259" key="5">
    <source>
        <dbReference type="SMART" id="SM00382"/>
    </source>
</evidence>
<evidence type="ECO:0000256" key="2">
    <source>
        <dbReference type="ARBA" id="ARBA00022741"/>
    </source>
</evidence>
<dbReference type="Proteomes" id="UP000037035">
    <property type="component" value="Unassembled WGS sequence"/>
</dbReference>
<dbReference type="STRING" id="27349.A0A0L6VAN6"/>
<dbReference type="GO" id="GO:0008540">
    <property type="term" value="C:proteasome regulatory particle, base subcomplex"/>
    <property type="evidence" value="ECO:0007669"/>
    <property type="project" value="UniProtKB-ARBA"/>
</dbReference>
<organism evidence="6 7">
    <name type="scientific">Puccinia sorghi</name>
    <dbReference type="NCBI Taxonomy" id="27349"/>
    <lineage>
        <taxon>Eukaryota</taxon>
        <taxon>Fungi</taxon>
        <taxon>Dikarya</taxon>
        <taxon>Basidiomycota</taxon>
        <taxon>Pucciniomycotina</taxon>
        <taxon>Pucciniomycetes</taxon>
        <taxon>Pucciniales</taxon>
        <taxon>Pucciniaceae</taxon>
        <taxon>Puccinia</taxon>
    </lineage>
</organism>
<dbReference type="GO" id="GO:0016887">
    <property type="term" value="F:ATP hydrolysis activity"/>
    <property type="evidence" value="ECO:0007669"/>
    <property type="project" value="InterPro"/>
</dbReference>
<feature type="domain" description="AAA+ ATPase" evidence="5">
    <location>
        <begin position="206"/>
        <end position="325"/>
    </location>
</feature>
<dbReference type="PANTHER" id="PTHR23073">
    <property type="entry name" value="26S PROTEASOME REGULATORY SUBUNIT"/>
    <property type="match status" value="1"/>
</dbReference>
<dbReference type="InterPro" id="IPR029044">
    <property type="entry name" value="Nucleotide-diphossugar_trans"/>
</dbReference>
<comment type="similarity">
    <text evidence="1">Belongs to the AAA ATPase family.</text>
</comment>
<keyword evidence="3" id="KW-0067">ATP-binding</keyword>
<dbReference type="InterPro" id="IPR050221">
    <property type="entry name" value="26S_Proteasome_ATPase"/>
</dbReference>
<reference evidence="6 7" key="1">
    <citation type="submission" date="2015-08" db="EMBL/GenBank/DDBJ databases">
        <title>Next Generation Sequencing and Analysis of the Genome of Puccinia sorghi L Schw, the Causal Agent of Maize Common Rust.</title>
        <authorList>
            <person name="Rochi L."/>
            <person name="Burguener G."/>
            <person name="Darino M."/>
            <person name="Turjanski A."/>
            <person name="Kreff E."/>
            <person name="Dieguez M.J."/>
            <person name="Sacco F."/>
        </authorList>
    </citation>
    <scope>NUCLEOTIDE SEQUENCE [LARGE SCALE GENOMIC DNA]</scope>
    <source>
        <strain evidence="6 7">RO10H11247</strain>
    </source>
</reference>
<dbReference type="GO" id="GO:0005524">
    <property type="term" value="F:ATP binding"/>
    <property type="evidence" value="ECO:0007669"/>
    <property type="project" value="UniProtKB-KW"/>
</dbReference>
<dbReference type="InterPro" id="IPR003593">
    <property type="entry name" value="AAA+_ATPase"/>
</dbReference>